<feature type="domain" description="Spore protein YkvP/CgeB glycosyl transferase-like" evidence="1">
    <location>
        <begin position="251"/>
        <end position="375"/>
    </location>
</feature>
<keyword evidence="3" id="KW-1185">Reference proteome</keyword>
<reference evidence="2 3" key="1">
    <citation type="submission" date="2022-10" db="EMBL/GenBank/DDBJ databases">
        <title>Aestuariibacter sp. AA17 isolated from Montipora capitata coral fragment.</title>
        <authorList>
            <person name="Emsley S.A."/>
            <person name="Pfannmuller K.M."/>
            <person name="Loughran R.M."/>
            <person name="Shlafstein M."/>
            <person name="Papke E."/>
            <person name="Saw J.H."/>
            <person name="Ushijima B."/>
            <person name="Videau P."/>
        </authorList>
    </citation>
    <scope>NUCLEOTIDE SEQUENCE [LARGE SCALE GENOMIC DNA]</scope>
    <source>
        <strain evidence="2 3">AA17</strain>
    </source>
</reference>
<dbReference type="Proteomes" id="UP001652504">
    <property type="component" value="Unassembled WGS sequence"/>
</dbReference>
<organism evidence="2 3">
    <name type="scientific">Fluctibacter corallii</name>
    <dbReference type="NCBI Taxonomy" id="2984329"/>
    <lineage>
        <taxon>Bacteria</taxon>
        <taxon>Pseudomonadati</taxon>
        <taxon>Pseudomonadota</taxon>
        <taxon>Gammaproteobacteria</taxon>
        <taxon>Alteromonadales</taxon>
        <taxon>Alteromonadaceae</taxon>
        <taxon>Fluctibacter</taxon>
    </lineage>
</organism>
<evidence type="ECO:0000313" key="3">
    <source>
        <dbReference type="Proteomes" id="UP001652504"/>
    </source>
</evidence>
<dbReference type="Gene3D" id="3.40.50.2000">
    <property type="entry name" value="Glycogen Phosphorylase B"/>
    <property type="match status" value="1"/>
</dbReference>
<protein>
    <submittedName>
        <fullName evidence="2">Glycosyltransferase</fullName>
    </submittedName>
</protein>
<dbReference type="RefSeq" id="WP_263712815.1">
    <property type="nucleotide sequence ID" value="NZ_JAOWKX010000006.1"/>
</dbReference>
<proteinExistence type="predicted"/>
<dbReference type="Pfam" id="PF13524">
    <property type="entry name" value="Glyco_trans_1_2"/>
    <property type="match status" value="1"/>
</dbReference>
<comment type="caution">
    <text evidence="2">The sequence shown here is derived from an EMBL/GenBank/DDBJ whole genome shotgun (WGS) entry which is preliminary data.</text>
</comment>
<accession>A0ABT3AA11</accession>
<gene>
    <name evidence="2" type="ORF">OE749_12560</name>
</gene>
<sequence length="593" mass="67302">MIRDIVEEFKYWEARAGHDVRALQNVERELEQTADSGMSKSVAFLMFRNGFRVRHAEHMQIRRPKVLLGAICHNVYPNFQSIPLLAFCDLVSLSDAKNQQGLDERIFFDVFRDDFNDIVSRLPKGFTPDYYFDPQACGVSVPPAGIEESPFPTVAGICHTFRAVNTDMIARLYDVVLPVSKPFSALFSKSHPDKLVLDVPFGANWGSFHYTIKNDGVERDIDVLINFTDVVRPEYGEYRRQAIELAKAFKLKYGHRFTIHFAQKCNKQDYEKTIVCSKVVLNVCGFNGPYNYRTCEAMNAGAVLLQMDVKFDVEPQKMEDYFNEGEDYIAFNPDNFETTLLEILENPERRHAISQSAMAKMETMYSCVAIHQTILNAIHAEGPERLVARRARGFEQFQNWMRVLATSPAHHLYKHQLFGMLACGSSSFEDPDTIRYGIMGVTALERAMGRQGAGFIAHGALRQSFSNGYINAIEYLDAMFSEEERTLADTWFVACTRAQCGLPSTDDLMTVKSALEAAIRDQSLLISADSLCLLDFLTPVEESDTARKQILDIPYLLAAGDQEAQNQIVMEYMLWWTDYFIAKALDLQSELSA</sequence>
<evidence type="ECO:0000259" key="1">
    <source>
        <dbReference type="Pfam" id="PF13524"/>
    </source>
</evidence>
<dbReference type="EMBL" id="JAOWKX010000006">
    <property type="protein sequence ID" value="MCV2885528.1"/>
    <property type="molecule type" value="Genomic_DNA"/>
</dbReference>
<evidence type="ECO:0000313" key="2">
    <source>
        <dbReference type="EMBL" id="MCV2885528.1"/>
    </source>
</evidence>
<dbReference type="InterPro" id="IPR055259">
    <property type="entry name" value="YkvP/CgeB_Glyco_trans-like"/>
</dbReference>
<name>A0ABT3AA11_9ALTE</name>